<reference evidence="2 3" key="1">
    <citation type="submission" date="2021-10" db="EMBL/GenBank/DDBJ databases">
        <title>Anaerobic single-cell dispensing facilitates the cultivation of human gut bacteria.</title>
        <authorList>
            <person name="Afrizal A."/>
        </authorList>
    </citation>
    <scope>NUCLEOTIDE SEQUENCE [LARGE SCALE GENOMIC DNA]</scope>
    <source>
        <strain evidence="2 3">CLA-AA-H246</strain>
    </source>
</reference>
<feature type="domain" description="IrrE N-terminal-like" evidence="1">
    <location>
        <begin position="27"/>
        <end position="135"/>
    </location>
</feature>
<evidence type="ECO:0000313" key="2">
    <source>
        <dbReference type="EMBL" id="MCC2147699.1"/>
    </source>
</evidence>
<dbReference type="Gene3D" id="1.10.10.2910">
    <property type="match status" value="1"/>
</dbReference>
<dbReference type="RefSeq" id="WP_248834488.1">
    <property type="nucleotide sequence ID" value="NZ_JAJEQE010000001.1"/>
</dbReference>
<name>A0ABS8ERV7_9FIRM</name>
<keyword evidence="3" id="KW-1185">Reference proteome</keyword>
<dbReference type="Proteomes" id="UP001299235">
    <property type="component" value="Unassembled WGS sequence"/>
</dbReference>
<protein>
    <submittedName>
        <fullName evidence="2">ImmA/IrrE family metallo-endopeptidase</fullName>
    </submittedName>
</protein>
<dbReference type="EMBL" id="JAJEQE010000001">
    <property type="protein sequence ID" value="MCC2147699.1"/>
    <property type="molecule type" value="Genomic_DNA"/>
</dbReference>
<comment type="caution">
    <text evidence="2">The sequence shown here is derived from an EMBL/GenBank/DDBJ whole genome shotgun (WGS) entry which is preliminary data.</text>
</comment>
<accession>A0ABS8ERV7</accession>
<organism evidence="2 3">
    <name type="scientific">Hominisplanchenecus faecis</name>
    <dbReference type="NCBI Taxonomy" id="2885351"/>
    <lineage>
        <taxon>Bacteria</taxon>
        <taxon>Bacillati</taxon>
        <taxon>Bacillota</taxon>
        <taxon>Clostridia</taxon>
        <taxon>Lachnospirales</taxon>
        <taxon>Lachnospiraceae</taxon>
        <taxon>Hominisplanchenecus</taxon>
    </lineage>
</organism>
<evidence type="ECO:0000259" key="1">
    <source>
        <dbReference type="Pfam" id="PF06114"/>
    </source>
</evidence>
<sequence>MQSDKLIMVGERLVKKYGTRNPFEIAECLGIIVKECPDFGPLKGMYTIIKRNRFILLNDTLDDDMKRIVCAHEIGHDQLHRDIVKRGVMKEFTLYDMKSKPEYEANIVCSEILLDTEEVLTHIYEDHYTAEEIAQIMHTDINLVVLKVAHLSALGYGLNRQDYKSDFLK</sequence>
<dbReference type="Pfam" id="PF06114">
    <property type="entry name" value="Peptidase_M78"/>
    <property type="match status" value="1"/>
</dbReference>
<gene>
    <name evidence="2" type="ORF">LKD42_00280</name>
</gene>
<dbReference type="InterPro" id="IPR010359">
    <property type="entry name" value="IrrE_HExxH"/>
</dbReference>
<proteinExistence type="predicted"/>
<evidence type="ECO:0000313" key="3">
    <source>
        <dbReference type="Proteomes" id="UP001299235"/>
    </source>
</evidence>